<dbReference type="Proteomes" id="UP000838756">
    <property type="component" value="Unassembled WGS sequence"/>
</dbReference>
<sequence length="72" mass="8150">MNWDNSQEKEEEYIFLVIISIGEDGRWEGISGLCGTDQKGRSKKDINTDRNEEGYYGSYNNSAAAELRRGAL</sequence>
<name>A0A8S4R7T8_9NEOP</name>
<organism evidence="1 2">
    <name type="scientific">Pararge aegeria aegeria</name>
    <dbReference type="NCBI Taxonomy" id="348720"/>
    <lineage>
        <taxon>Eukaryota</taxon>
        <taxon>Metazoa</taxon>
        <taxon>Ecdysozoa</taxon>
        <taxon>Arthropoda</taxon>
        <taxon>Hexapoda</taxon>
        <taxon>Insecta</taxon>
        <taxon>Pterygota</taxon>
        <taxon>Neoptera</taxon>
        <taxon>Endopterygota</taxon>
        <taxon>Lepidoptera</taxon>
        <taxon>Glossata</taxon>
        <taxon>Ditrysia</taxon>
        <taxon>Papilionoidea</taxon>
        <taxon>Nymphalidae</taxon>
        <taxon>Satyrinae</taxon>
        <taxon>Satyrini</taxon>
        <taxon>Parargina</taxon>
        <taxon>Pararge</taxon>
    </lineage>
</organism>
<evidence type="ECO:0000313" key="2">
    <source>
        <dbReference type="Proteomes" id="UP000838756"/>
    </source>
</evidence>
<dbReference type="EMBL" id="CAKXAJ010024868">
    <property type="protein sequence ID" value="CAH2232171.1"/>
    <property type="molecule type" value="Genomic_DNA"/>
</dbReference>
<proteinExistence type="predicted"/>
<evidence type="ECO:0000313" key="1">
    <source>
        <dbReference type="EMBL" id="CAH2232171.1"/>
    </source>
</evidence>
<comment type="caution">
    <text evidence="1">The sequence shown here is derived from an EMBL/GenBank/DDBJ whole genome shotgun (WGS) entry which is preliminary data.</text>
</comment>
<keyword evidence="2" id="KW-1185">Reference proteome</keyword>
<dbReference type="AlphaFoldDB" id="A0A8S4R7T8"/>
<reference evidence="1" key="1">
    <citation type="submission" date="2022-03" db="EMBL/GenBank/DDBJ databases">
        <authorList>
            <person name="Lindestad O."/>
        </authorList>
    </citation>
    <scope>NUCLEOTIDE SEQUENCE</scope>
</reference>
<gene>
    <name evidence="1" type="primary">jg12335</name>
    <name evidence="1" type="ORF">PAEG_LOCUS10484</name>
</gene>
<protein>
    <submittedName>
        <fullName evidence="1">Jg12335 protein</fullName>
    </submittedName>
</protein>
<accession>A0A8S4R7T8</accession>